<name>A0A9Q1BC46_HOLLE</name>
<comment type="caution">
    <text evidence="1">The sequence shown here is derived from an EMBL/GenBank/DDBJ whole genome shotgun (WGS) entry which is preliminary data.</text>
</comment>
<dbReference type="EMBL" id="JAIZAY010000020">
    <property type="protein sequence ID" value="KAJ8022281.1"/>
    <property type="molecule type" value="Genomic_DNA"/>
</dbReference>
<gene>
    <name evidence="1" type="ORF">HOLleu_37130</name>
</gene>
<organism evidence="1 2">
    <name type="scientific">Holothuria leucospilota</name>
    <name type="common">Black long sea cucumber</name>
    <name type="synonym">Mertensiothuria leucospilota</name>
    <dbReference type="NCBI Taxonomy" id="206669"/>
    <lineage>
        <taxon>Eukaryota</taxon>
        <taxon>Metazoa</taxon>
        <taxon>Echinodermata</taxon>
        <taxon>Eleutherozoa</taxon>
        <taxon>Echinozoa</taxon>
        <taxon>Holothuroidea</taxon>
        <taxon>Aspidochirotacea</taxon>
        <taxon>Aspidochirotida</taxon>
        <taxon>Holothuriidae</taxon>
        <taxon>Holothuria</taxon>
    </lineage>
</organism>
<protein>
    <submittedName>
        <fullName evidence="1">Uncharacterized protein</fullName>
    </submittedName>
</protein>
<accession>A0A9Q1BC46</accession>
<keyword evidence="2" id="KW-1185">Reference proteome</keyword>
<dbReference type="AlphaFoldDB" id="A0A9Q1BC46"/>
<dbReference type="Proteomes" id="UP001152320">
    <property type="component" value="Chromosome 20"/>
</dbReference>
<evidence type="ECO:0000313" key="1">
    <source>
        <dbReference type="EMBL" id="KAJ8022281.1"/>
    </source>
</evidence>
<proteinExistence type="predicted"/>
<sequence>MESSTFSNGIQESPWEFHRHHAFPTGSFKITMGNATFPMNCPREMEISRGKFSFSLRLKLTNPHESRLISHGKCYVPWEVVPFHREVTSPHGNCNISWEMSLLHGMCQSPMVFVISPYLNHVQYHIIPHKLCMCLIPFI</sequence>
<reference evidence="1" key="1">
    <citation type="submission" date="2021-10" db="EMBL/GenBank/DDBJ databases">
        <title>Tropical sea cucumber genome reveals ecological adaptation and Cuvierian tubules defense mechanism.</title>
        <authorList>
            <person name="Chen T."/>
        </authorList>
    </citation>
    <scope>NUCLEOTIDE SEQUENCE</scope>
    <source>
        <strain evidence="1">Nanhai2018</strain>
        <tissue evidence="1">Muscle</tissue>
    </source>
</reference>
<evidence type="ECO:0000313" key="2">
    <source>
        <dbReference type="Proteomes" id="UP001152320"/>
    </source>
</evidence>